<comment type="similarity">
    <text evidence="1">Belongs to the NAD(P)-dependent epimerase/dehydratase family.</text>
</comment>
<dbReference type="SUPFAM" id="SSF51735">
    <property type="entry name" value="NAD(P)-binding Rossmann-fold domains"/>
    <property type="match status" value="1"/>
</dbReference>
<accession>A0A0H5R5N1</accession>
<evidence type="ECO:0000256" key="4">
    <source>
        <dbReference type="ARBA" id="ARBA00060557"/>
    </source>
</evidence>
<evidence type="ECO:0000313" key="8">
    <source>
        <dbReference type="EMBL" id="CRZ09166.1"/>
    </source>
</evidence>
<comment type="pathway">
    <text evidence="4">Amino-acid degradation; L-threonine degradation via oxydo-reductase pathway; glycine from L-threonine: step 1/2.</text>
</comment>
<evidence type="ECO:0000256" key="2">
    <source>
        <dbReference type="ARBA" id="ARBA00050613"/>
    </source>
</evidence>
<reference evidence="8" key="1">
    <citation type="submission" date="2015-04" db="EMBL/GenBank/DDBJ databases">
        <title>The genome sequence of the plant pathogenic Rhizarian Plasmodiophora brassicae reveals insights in its biotrophic life cycle and the origin of chitin synthesis.</title>
        <authorList>
            <person name="Schwelm A."/>
            <person name="Fogelqvist J."/>
            <person name="Knaust A."/>
            <person name="Julke S."/>
            <person name="Lilja T."/>
            <person name="Dhandapani V."/>
            <person name="Bonilla-Rosso G."/>
            <person name="Karlsson M."/>
            <person name="Shevchenko A."/>
            <person name="Choi S.R."/>
            <person name="Kim H.G."/>
            <person name="Park J.Y."/>
            <person name="Lim Y.P."/>
            <person name="Ludwig-Muller J."/>
            <person name="Dixelius C."/>
        </authorList>
    </citation>
    <scope>NUCLEOTIDE SEQUENCE</scope>
    <source>
        <tissue evidence="8">Potato root galls</tissue>
    </source>
</reference>
<dbReference type="EC" id="1.1.1.103" evidence="5"/>
<protein>
    <recommendedName>
        <fullName evidence="6">L-threonine 3-dehydrogenase, mitochondrial</fullName>
        <ecNumber evidence="5">1.1.1.103</ecNumber>
    </recommendedName>
</protein>
<evidence type="ECO:0000256" key="6">
    <source>
        <dbReference type="ARBA" id="ARBA00069940"/>
    </source>
</evidence>
<sequence length="367" mass="41350">MRTVRHLSTVQPFIRRFAPKRLTVADNDHKSKGVGGGYMQTGHAMPMANSFDTPRILVTGACGQVGSELVHEFRKQFGRDQVIASDIKMNPHSSNTTEGPFVYIDVLRTDDMARIIAEQRINTIVHLASLLSAVGERNPQLALKLNTRGTENVLEQARINGLRVFIPSSIAAFGDSTPRDQTPDETITRPNTIYGITKVYTEMLGDYYHRRYGVDFRSIRYPGIISPSPPGGGTTDYAVDIYYAALTKGEYTCFLKPDTELPMLYMPDCVAGTLQLLETDISKLTRTTYNMTGMSFSPEQLAESIRKFIPEFKVDYRPDFRQAIADTWPRTIDDSMARQDWDWLPAYDVDKMSEDMLNSIDQQLSST</sequence>
<evidence type="ECO:0000256" key="1">
    <source>
        <dbReference type="ARBA" id="ARBA00007637"/>
    </source>
</evidence>
<dbReference type="Pfam" id="PF01370">
    <property type="entry name" value="Epimerase"/>
    <property type="match status" value="1"/>
</dbReference>
<feature type="domain" description="NAD-dependent epimerase/dehydratase" evidence="7">
    <location>
        <begin position="56"/>
        <end position="290"/>
    </location>
</feature>
<evidence type="ECO:0000256" key="3">
    <source>
        <dbReference type="ARBA" id="ARBA00059023"/>
    </source>
</evidence>
<dbReference type="InterPro" id="IPR036291">
    <property type="entry name" value="NAD(P)-bd_dom_sf"/>
</dbReference>
<dbReference type="PANTHER" id="PTHR42687">
    <property type="entry name" value="L-THREONINE 3-DEHYDROGENASE"/>
    <property type="match status" value="1"/>
</dbReference>
<dbReference type="GO" id="GO:0006567">
    <property type="term" value="P:L-threonine catabolic process"/>
    <property type="evidence" value="ECO:0007669"/>
    <property type="project" value="TreeGrafter"/>
</dbReference>
<comment type="catalytic activity">
    <reaction evidence="2">
        <text>L-threonine + NAD(+) = (2S)-2-amino-3-oxobutanoate + NADH + H(+)</text>
        <dbReference type="Rhea" id="RHEA:13161"/>
        <dbReference type="ChEBI" id="CHEBI:15378"/>
        <dbReference type="ChEBI" id="CHEBI:57540"/>
        <dbReference type="ChEBI" id="CHEBI:57926"/>
        <dbReference type="ChEBI" id="CHEBI:57945"/>
        <dbReference type="ChEBI" id="CHEBI:78948"/>
        <dbReference type="EC" id="1.1.1.103"/>
    </reaction>
</comment>
<dbReference type="AlphaFoldDB" id="A0A0H5R5N1"/>
<dbReference type="InterPro" id="IPR001509">
    <property type="entry name" value="Epimerase_deHydtase"/>
</dbReference>
<proteinExistence type="inferred from homology"/>
<dbReference type="FunFam" id="3.40.50.720:FF:000077">
    <property type="entry name" value="L-threonine 3-dehydrogenase, mitochondrial"/>
    <property type="match status" value="1"/>
</dbReference>
<dbReference type="EMBL" id="HACM01008724">
    <property type="protein sequence ID" value="CRZ09166.1"/>
    <property type="molecule type" value="Transcribed_RNA"/>
</dbReference>
<dbReference type="PANTHER" id="PTHR42687:SF1">
    <property type="entry name" value="L-THREONINE 3-DEHYDROGENASE, MITOCHONDRIAL"/>
    <property type="match status" value="1"/>
</dbReference>
<dbReference type="GO" id="GO:0008743">
    <property type="term" value="F:L-threonine 3-dehydrogenase activity"/>
    <property type="evidence" value="ECO:0007669"/>
    <property type="project" value="UniProtKB-EC"/>
</dbReference>
<name>A0A0H5R5N1_9EUKA</name>
<organism evidence="8">
    <name type="scientific">Spongospora subterranea</name>
    <dbReference type="NCBI Taxonomy" id="70186"/>
    <lineage>
        <taxon>Eukaryota</taxon>
        <taxon>Sar</taxon>
        <taxon>Rhizaria</taxon>
        <taxon>Endomyxa</taxon>
        <taxon>Phytomyxea</taxon>
        <taxon>Plasmodiophorida</taxon>
        <taxon>Plasmodiophoridae</taxon>
        <taxon>Spongospora</taxon>
    </lineage>
</organism>
<dbReference type="InterPro" id="IPR051225">
    <property type="entry name" value="NAD(P)_epim/dehydratase"/>
</dbReference>
<evidence type="ECO:0000256" key="5">
    <source>
        <dbReference type="ARBA" id="ARBA00066604"/>
    </source>
</evidence>
<dbReference type="Gene3D" id="3.40.50.720">
    <property type="entry name" value="NAD(P)-binding Rossmann-like Domain"/>
    <property type="match status" value="1"/>
</dbReference>
<comment type="function">
    <text evidence="3">Catalyzes the NAD(+)-dependent oxidation of L-threonine to 2-amino-3-ketobutyrate, mediating L-threonine catabolism.</text>
</comment>
<evidence type="ECO:0000259" key="7">
    <source>
        <dbReference type="Pfam" id="PF01370"/>
    </source>
</evidence>